<keyword evidence="2" id="KW-1185">Reference proteome</keyword>
<organism evidence="1 2">
    <name type="scientific">Pontivivens ytuae</name>
    <dbReference type="NCBI Taxonomy" id="2789856"/>
    <lineage>
        <taxon>Bacteria</taxon>
        <taxon>Pseudomonadati</taxon>
        <taxon>Pseudomonadota</taxon>
        <taxon>Alphaproteobacteria</taxon>
        <taxon>Rhodobacterales</taxon>
        <taxon>Paracoccaceae</taxon>
        <taxon>Pontivivens</taxon>
    </lineage>
</organism>
<dbReference type="KEGG" id="poz:I0K15_14205"/>
<accession>A0A7S9QB94</accession>
<name>A0A7S9QB94_9RHOB</name>
<evidence type="ECO:0000313" key="2">
    <source>
        <dbReference type="Proteomes" id="UP000594800"/>
    </source>
</evidence>
<dbReference type="Proteomes" id="UP000594800">
    <property type="component" value="Chromosome"/>
</dbReference>
<gene>
    <name evidence="1" type="ORF">I0K15_14205</name>
</gene>
<dbReference type="AlphaFoldDB" id="A0A7S9QB94"/>
<evidence type="ECO:0000313" key="1">
    <source>
        <dbReference type="EMBL" id="QPH52953.1"/>
    </source>
</evidence>
<sequence>MPIFERAAALALIGLLAACDVPVEEARAPLPLVEAETVEVEVGGRSVRLAPPEGLCIDPASVSVSDRGAALLAGDCEAAGVVRVSQAPPIASVLTASIGAAPLPGEGGVDRRAEALEEALQAGLADALLAEADGVARLIETRLIDGTVYALLEDGTAQAFAGAAPRYWRAVGEENGRMILLTVRGLEGAWPGEGPLFDQLAAFRAAIARANGSAA</sequence>
<evidence type="ECO:0008006" key="3">
    <source>
        <dbReference type="Google" id="ProtNLM"/>
    </source>
</evidence>
<dbReference type="RefSeq" id="WP_196102164.1">
    <property type="nucleotide sequence ID" value="NZ_CP064942.1"/>
</dbReference>
<dbReference type="PROSITE" id="PS51257">
    <property type="entry name" value="PROKAR_LIPOPROTEIN"/>
    <property type="match status" value="1"/>
</dbReference>
<reference evidence="1 2" key="1">
    <citation type="submission" date="2020-11" db="EMBL/GenBank/DDBJ databases">
        <title>Description of Pontivivens ytuae sp. nov. isolated from deep sea sediment of Mariana Trench.</title>
        <authorList>
            <person name="Wang Z."/>
            <person name="Sun Q.-L."/>
            <person name="Xu X.-D."/>
            <person name="Tang Y.-Z."/>
            <person name="Zhang J."/>
        </authorList>
    </citation>
    <scope>NUCLEOTIDE SEQUENCE [LARGE SCALE GENOMIC DNA]</scope>
    <source>
        <strain evidence="1 2">MT2928</strain>
    </source>
</reference>
<protein>
    <recommendedName>
        <fullName evidence="3">Lipoprotein</fullName>
    </recommendedName>
</protein>
<dbReference type="EMBL" id="CP064942">
    <property type="protein sequence ID" value="QPH52953.1"/>
    <property type="molecule type" value="Genomic_DNA"/>
</dbReference>
<proteinExistence type="predicted"/>